<sequence>VAAILYDTAGDEAVQVHTSLQHISDLIKKDAQLKSLFQSKRIPNDQKIQIIRTVLSNFCHVLVVEFLALMVKDRSIHIIRQVIKAYSDLYKEKAGTINVHAHVSQEMEVAYIDALQENLKSVINKNVDFKIEVDNDLLGGIKLRIENIFLDASLKSKLNRLQSKLLQS</sequence>
<evidence type="ECO:0000256" key="2">
    <source>
        <dbReference type="ARBA" id="ARBA00022448"/>
    </source>
</evidence>
<gene>
    <name evidence="7" type="ORF">METZ01_LOCUS1177</name>
</gene>
<dbReference type="Pfam" id="PF00213">
    <property type="entry name" value="OSCP"/>
    <property type="match status" value="1"/>
</dbReference>
<evidence type="ECO:0000256" key="3">
    <source>
        <dbReference type="ARBA" id="ARBA00022781"/>
    </source>
</evidence>
<evidence type="ECO:0000256" key="6">
    <source>
        <dbReference type="ARBA" id="ARBA00023310"/>
    </source>
</evidence>
<protein>
    <recommendedName>
        <fullName evidence="8">ATP synthase subunit delta</fullName>
    </recommendedName>
</protein>
<proteinExistence type="inferred from homology"/>
<dbReference type="InterPro" id="IPR020781">
    <property type="entry name" value="ATPase_OSCP/d_CS"/>
</dbReference>
<keyword evidence="4" id="KW-0406">Ion transport</keyword>
<organism evidence="7">
    <name type="scientific">marine metagenome</name>
    <dbReference type="NCBI Taxonomy" id="408172"/>
    <lineage>
        <taxon>unclassified sequences</taxon>
        <taxon>metagenomes</taxon>
        <taxon>ecological metagenomes</taxon>
    </lineage>
</organism>
<dbReference type="HAMAP" id="MF_01416">
    <property type="entry name" value="ATP_synth_delta_bact"/>
    <property type="match status" value="1"/>
</dbReference>
<keyword evidence="2" id="KW-0813">Transport</keyword>
<accession>A0A381N3Y5</accession>
<evidence type="ECO:0000256" key="1">
    <source>
        <dbReference type="ARBA" id="ARBA00004370"/>
    </source>
</evidence>
<dbReference type="InterPro" id="IPR000711">
    <property type="entry name" value="ATPase_OSCP/dsu"/>
</dbReference>
<evidence type="ECO:0000256" key="4">
    <source>
        <dbReference type="ARBA" id="ARBA00023065"/>
    </source>
</evidence>
<dbReference type="GO" id="GO:0046933">
    <property type="term" value="F:proton-transporting ATP synthase activity, rotational mechanism"/>
    <property type="evidence" value="ECO:0007669"/>
    <property type="project" value="InterPro"/>
</dbReference>
<dbReference type="InterPro" id="IPR026015">
    <property type="entry name" value="ATP_synth_OSCP/delta_N_sf"/>
</dbReference>
<dbReference type="GO" id="GO:0016020">
    <property type="term" value="C:membrane"/>
    <property type="evidence" value="ECO:0007669"/>
    <property type="project" value="UniProtKB-SubCell"/>
</dbReference>
<keyword evidence="6" id="KW-0066">ATP synthesis</keyword>
<evidence type="ECO:0000256" key="5">
    <source>
        <dbReference type="ARBA" id="ARBA00023136"/>
    </source>
</evidence>
<reference evidence="7" key="1">
    <citation type="submission" date="2018-05" db="EMBL/GenBank/DDBJ databases">
        <authorList>
            <person name="Lanie J.A."/>
            <person name="Ng W.-L."/>
            <person name="Kazmierczak K.M."/>
            <person name="Andrzejewski T.M."/>
            <person name="Davidsen T.M."/>
            <person name="Wayne K.J."/>
            <person name="Tettelin H."/>
            <person name="Glass J.I."/>
            <person name="Rusch D."/>
            <person name="Podicherti R."/>
            <person name="Tsui H.-C.T."/>
            <person name="Winkler M.E."/>
        </authorList>
    </citation>
    <scope>NUCLEOTIDE SEQUENCE</scope>
</reference>
<dbReference type="PANTHER" id="PTHR11910">
    <property type="entry name" value="ATP SYNTHASE DELTA CHAIN"/>
    <property type="match status" value="1"/>
</dbReference>
<dbReference type="NCBIfam" id="TIGR01145">
    <property type="entry name" value="ATP_synt_delta"/>
    <property type="match status" value="1"/>
</dbReference>
<feature type="non-terminal residue" evidence="7">
    <location>
        <position position="1"/>
    </location>
</feature>
<keyword evidence="5" id="KW-0472">Membrane</keyword>
<comment type="subcellular location">
    <subcellularLocation>
        <location evidence="1">Membrane</location>
    </subcellularLocation>
</comment>
<evidence type="ECO:0008006" key="8">
    <source>
        <dbReference type="Google" id="ProtNLM"/>
    </source>
</evidence>
<evidence type="ECO:0000313" key="7">
    <source>
        <dbReference type="EMBL" id="SUZ48323.1"/>
    </source>
</evidence>
<dbReference type="Gene3D" id="1.10.520.20">
    <property type="entry name" value="N-terminal domain of the delta subunit of the F1F0-ATP synthase"/>
    <property type="match status" value="1"/>
</dbReference>
<keyword evidence="3" id="KW-0375">Hydrogen ion transport</keyword>
<dbReference type="EMBL" id="UINC01000063">
    <property type="protein sequence ID" value="SUZ48323.1"/>
    <property type="molecule type" value="Genomic_DNA"/>
</dbReference>
<name>A0A381N3Y5_9ZZZZ</name>
<dbReference type="PRINTS" id="PR00125">
    <property type="entry name" value="ATPASEDELTA"/>
</dbReference>
<dbReference type="SUPFAM" id="SSF47928">
    <property type="entry name" value="N-terminal domain of the delta subunit of the F1F0-ATP synthase"/>
    <property type="match status" value="1"/>
</dbReference>
<dbReference type="AlphaFoldDB" id="A0A381N3Y5"/>
<dbReference type="PROSITE" id="PS00389">
    <property type="entry name" value="ATPASE_DELTA"/>
    <property type="match status" value="1"/>
</dbReference>